<dbReference type="AlphaFoldDB" id="A0A6A6F2Y3"/>
<proteinExistence type="predicted"/>
<dbReference type="Proteomes" id="UP000799539">
    <property type="component" value="Unassembled WGS sequence"/>
</dbReference>
<name>A0A6A6F2Y3_9PEZI</name>
<dbReference type="OrthoDB" id="3642267at2759"/>
<evidence type="ECO:0008006" key="3">
    <source>
        <dbReference type="Google" id="ProtNLM"/>
    </source>
</evidence>
<evidence type="ECO:0000313" key="1">
    <source>
        <dbReference type="EMBL" id="KAF2207580.1"/>
    </source>
</evidence>
<keyword evidence="2" id="KW-1185">Reference proteome</keyword>
<accession>A0A6A6F2Y3</accession>
<protein>
    <recommendedName>
        <fullName evidence="3">F-box domain-containing protein</fullName>
    </recommendedName>
</protein>
<evidence type="ECO:0000313" key="2">
    <source>
        <dbReference type="Proteomes" id="UP000799539"/>
    </source>
</evidence>
<dbReference type="EMBL" id="ML992702">
    <property type="protein sequence ID" value="KAF2207580.1"/>
    <property type="molecule type" value="Genomic_DNA"/>
</dbReference>
<sequence>MPTKQSPLVIPELLENIILHLPLRDILLCQRVDTKYYSWSRQLMRLSNGAARFQEILCAYQRAGVTRTIAMPSRLCRIHS</sequence>
<gene>
    <name evidence="1" type="ORF">CERZMDRAFT_91754</name>
</gene>
<organism evidence="1 2">
    <name type="scientific">Cercospora zeae-maydis SCOH1-5</name>
    <dbReference type="NCBI Taxonomy" id="717836"/>
    <lineage>
        <taxon>Eukaryota</taxon>
        <taxon>Fungi</taxon>
        <taxon>Dikarya</taxon>
        <taxon>Ascomycota</taxon>
        <taxon>Pezizomycotina</taxon>
        <taxon>Dothideomycetes</taxon>
        <taxon>Dothideomycetidae</taxon>
        <taxon>Mycosphaerellales</taxon>
        <taxon>Mycosphaerellaceae</taxon>
        <taxon>Cercospora</taxon>
    </lineage>
</organism>
<reference evidence="1" key="1">
    <citation type="journal article" date="2020" name="Stud. Mycol.">
        <title>101 Dothideomycetes genomes: a test case for predicting lifestyles and emergence of pathogens.</title>
        <authorList>
            <person name="Haridas S."/>
            <person name="Albert R."/>
            <person name="Binder M."/>
            <person name="Bloem J."/>
            <person name="Labutti K."/>
            <person name="Salamov A."/>
            <person name="Andreopoulos B."/>
            <person name="Baker S."/>
            <person name="Barry K."/>
            <person name="Bills G."/>
            <person name="Bluhm B."/>
            <person name="Cannon C."/>
            <person name="Castanera R."/>
            <person name="Culley D."/>
            <person name="Daum C."/>
            <person name="Ezra D."/>
            <person name="Gonzalez J."/>
            <person name="Henrissat B."/>
            <person name="Kuo A."/>
            <person name="Liang C."/>
            <person name="Lipzen A."/>
            <person name="Lutzoni F."/>
            <person name="Magnuson J."/>
            <person name="Mondo S."/>
            <person name="Nolan M."/>
            <person name="Ohm R."/>
            <person name="Pangilinan J."/>
            <person name="Park H.-J."/>
            <person name="Ramirez L."/>
            <person name="Alfaro M."/>
            <person name="Sun H."/>
            <person name="Tritt A."/>
            <person name="Yoshinaga Y."/>
            <person name="Zwiers L.-H."/>
            <person name="Turgeon B."/>
            <person name="Goodwin S."/>
            <person name="Spatafora J."/>
            <person name="Crous P."/>
            <person name="Grigoriev I."/>
        </authorList>
    </citation>
    <scope>NUCLEOTIDE SEQUENCE</scope>
    <source>
        <strain evidence="1">SCOH1-5</strain>
    </source>
</reference>